<proteinExistence type="predicted"/>
<gene>
    <name evidence="2" type="ORF">IC612_00345</name>
</gene>
<keyword evidence="3" id="KW-1185">Reference proteome</keyword>
<sequence length="214" mass="25009">MIPKQERAELLKSYSTYVLDHGKRPDNVYQFTKSIAMEENMFYTFYASFASLEADYLQVLFERSVEVCSSTTSYQNYAVKESLLDLYYIFFENMALNRSFILYLLQGPPHQRLMVLGNLKKPFLTFLKGLAFGSLRVEGSKTLQRYLEKGRYEALWLHFVSAVEFWMKDNSADFVDTDIYIEKSLDTASAVLENPAAKKVVDFGKFMFHKNKMW</sequence>
<dbReference type="Pfam" id="PF17931">
    <property type="entry name" value="TetR_C_23"/>
    <property type="match status" value="1"/>
</dbReference>
<dbReference type="Proteomes" id="UP000694480">
    <property type="component" value="Unassembled WGS sequence"/>
</dbReference>
<evidence type="ECO:0000313" key="3">
    <source>
        <dbReference type="Proteomes" id="UP000694480"/>
    </source>
</evidence>
<evidence type="ECO:0000313" key="2">
    <source>
        <dbReference type="EMBL" id="MBF5026246.1"/>
    </source>
</evidence>
<accession>A0A930YTU7</accession>
<dbReference type="InterPro" id="IPR036271">
    <property type="entry name" value="Tet_transcr_reg_TetR-rel_C_sf"/>
</dbReference>
<reference evidence="2" key="1">
    <citation type="submission" date="2020-11" db="EMBL/GenBank/DDBJ databases">
        <title>Genome seq and assembly of Planobacterium sp.</title>
        <authorList>
            <person name="Chhetri G."/>
        </authorList>
    </citation>
    <scope>NUCLEOTIDE SEQUENCE</scope>
    <source>
        <strain evidence="2">GCR5</strain>
    </source>
</reference>
<organism evidence="2 3">
    <name type="scientific">Planobacterium oryzisoli</name>
    <dbReference type="NCBI Taxonomy" id="2771435"/>
    <lineage>
        <taxon>Bacteria</taxon>
        <taxon>Pseudomonadati</taxon>
        <taxon>Bacteroidota</taxon>
        <taxon>Flavobacteriia</taxon>
        <taxon>Flavobacteriales</taxon>
        <taxon>Weeksellaceae</taxon>
        <taxon>Chryseobacterium group</taxon>
        <taxon>Chryseobacterium</taxon>
    </lineage>
</organism>
<feature type="domain" description="Tetracyclin repressor-like C-terminal" evidence="1">
    <location>
        <begin position="83"/>
        <end position="207"/>
    </location>
</feature>
<dbReference type="RefSeq" id="WP_194738181.1">
    <property type="nucleotide sequence ID" value="NZ_JADKYY010000001.1"/>
</dbReference>
<name>A0A930YTU7_9FLAO</name>
<dbReference type="AlphaFoldDB" id="A0A930YTU7"/>
<dbReference type="SUPFAM" id="SSF48498">
    <property type="entry name" value="Tetracyclin repressor-like, C-terminal domain"/>
    <property type="match status" value="1"/>
</dbReference>
<dbReference type="InterPro" id="IPR041673">
    <property type="entry name" value="TetR_C_23"/>
</dbReference>
<comment type="caution">
    <text evidence="2">The sequence shown here is derived from an EMBL/GenBank/DDBJ whole genome shotgun (WGS) entry which is preliminary data.</text>
</comment>
<protein>
    <recommendedName>
        <fullName evidence="1">Tetracyclin repressor-like C-terminal domain-containing protein</fullName>
    </recommendedName>
</protein>
<dbReference type="EMBL" id="JADKYY010000001">
    <property type="protein sequence ID" value="MBF5026246.1"/>
    <property type="molecule type" value="Genomic_DNA"/>
</dbReference>
<evidence type="ECO:0000259" key="1">
    <source>
        <dbReference type="Pfam" id="PF17931"/>
    </source>
</evidence>